<protein>
    <submittedName>
        <fullName evidence="2">DUF4145 domain-containing protein</fullName>
    </submittedName>
</protein>
<comment type="caution">
    <text evidence="2">The sequence shown here is derived from an EMBL/GenBank/DDBJ whole genome shotgun (WGS) entry which is preliminary data.</text>
</comment>
<dbReference type="AlphaFoldDB" id="A0A6N8HB03"/>
<evidence type="ECO:0000313" key="2">
    <source>
        <dbReference type="EMBL" id="MUV02336.1"/>
    </source>
</evidence>
<dbReference type="Proteomes" id="UP000433945">
    <property type="component" value="Unassembled WGS sequence"/>
</dbReference>
<dbReference type="OrthoDB" id="6402073at2"/>
<dbReference type="InterPro" id="IPR025285">
    <property type="entry name" value="DUF4145"/>
</dbReference>
<reference evidence="2 3" key="1">
    <citation type="submission" date="2019-12" db="EMBL/GenBank/DDBJ databases">
        <authorList>
            <person name="Sun J.-Q."/>
        </authorList>
    </citation>
    <scope>NUCLEOTIDE SEQUENCE [LARGE SCALE GENOMIC DNA]</scope>
    <source>
        <strain evidence="2 3">JCM 17928</strain>
    </source>
</reference>
<evidence type="ECO:0000259" key="1">
    <source>
        <dbReference type="Pfam" id="PF13643"/>
    </source>
</evidence>
<sequence>MDKKYFCRNCKGLRNHKEMFSKKTRGEDDIDYFMWIEDYFVIECLGCETISFLRIYGDTDMSYYDDEGKHQYYFNEYIYPEYIEKGNEIERIGYLPKKIKLIYEETIDALKSNSYILTAGGLRAIIEAICNHLKIKKGNLEERIDSLHSKSHLTLSESKRLHSIRFLGNDALHEMEIPKKEQLYILLEIVNHLLLNLFINDKLIQGKVDTVIDNYDEFIRLLNNKIKKEMLEKHYTLNQLLGNSKRLIAKKNFSIFEKKLIEEIENGEIDYLSITSKNTETFYKIEKEPELSLHWF</sequence>
<organism evidence="2 3">
    <name type="scientific">Flavobacterium rakeshii</name>
    <dbReference type="NCBI Taxonomy" id="1038845"/>
    <lineage>
        <taxon>Bacteria</taxon>
        <taxon>Pseudomonadati</taxon>
        <taxon>Bacteroidota</taxon>
        <taxon>Flavobacteriia</taxon>
        <taxon>Flavobacteriales</taxon>
        <taxon>Flavobacteriaceae</taxon>
        <taxon>Flavobacterium</taxon>
    </lineage>
</organism>
<evidence type="ECO:0000313" key="3">
    <source>
        <dbReference type="Proteomes" id="UP000433945"/>
    </source>
</evidence>
<name>A0A6N8HB03_9FLAO</name>
<dbReference type="EMBL" id="WOWP01000005">
    <property type="protein sequence ID" value="MUV02336.1"/>
    <property type="molecule type" value="Genomic_DNA"/>
</dbReference>
<dbReference type="RefSeq" id="WP_157481337.1">
    <property type="nucleotide sequence ID" value="NZ_WOWP01000005.1"/>
</dbReference>
<proteinExistence type="predicted"/>
<feature type="domain" description="DUF4145" evidence="1">
    <location>
        <begin position="108"/>
        <end position="190"/>
    </location>
</feature>
<gene>
    <name evidence="2" type="ORF">GN157_01315</name>
</gene>
<dbReference type="Pfam" id="PF13643">
    <property type="entry name" value="DUF4145"/>
    <property type="match status" value="1"/>
</dbReference>
<keyword evidence="3" id="KW-1185">Reference proteome</keyword>
<accession>A0A6N8HB03</accession>